<keyword evidence="3" id="KW-1185">Reference proteome</keyword>
<sequence>MFPSINFNKNYVFIIMNKLYFLTGIIGPVVTLSLIFLDISISPYFSWHVNSLSSLGIHKYYYLFDSAVIFEGLMNTAFSVFLYRAVPVKPLPIILMIIGSIGLFFVGIFDEHTGDIHLTFAILYFILMPLGIIIFSLFRISRFITLYGMISALISLMVIIIGILMALKIIKLKGVGLSIPETIEALLLASWIIMLASYIIFNYSKLQTNKIILA</sequence>
<dbReference type="EMBL" id="LKBH01000081">
    <property type="protein sequence ID" value="KQB35913.1"/>
    <property type="molecule type" value="Genomic_DNA"/>
</dbReference>
<protein>
    <recommendedName>
        <fullName evidence="4">DUF998 domain-containing protein</fullName>
    </recommendedName>
</protein>
<comment type="caution">
    <text evidence="2">The sequence shown here is derived from an EMBL/GenBank/DDBJ whole genome shotgun (WGS) entry which is preliminary data.</text>
</comment>
<evidence type="ECO:0000313" key="2">
    <source>
        <dbReference type="EMBL" id="KQB35913.1"/>
    </source>
</evidence>
<feature type="transmembrane region" description="Helical" evidence="1">
    <location>
        <begin position="20"/>
        <end position="41"/>
    </location>
</feature>
<dbReference type="AlphaFoldDB" id="A0A0Q0RKC9"/>
<gene>
    <name evidence="2" type="ORF">AOG55_05385</name>
</gene>
<feature type="transmembrane region" description="Helical" evidence="1">
    <location>
        <begin position="182"/>
        <end position="201"/>
    </location>
</feature>
<feature type="transmembrane region" description="Helical" evidence="1">
    <location>
        <begin position="90"/>
        <end position="109"/>
    </location>
</feature>
<organism evidence="2 3">
    <name type="scientific">Acidiplasma cupricumulans</name>
    <dbReference type="NCBI Taxonomy" id="312540"/>
    <lineage>
        <taxon>Archaea</taxon>
        <taxon>Methanobacteriati</taxon>
        <taxon>Thermoplasmatota</taxon>
        <taxon>Thermoplasmata</taxon>
        <taxon>Thermoplasmatales</taxon>
        <taxon>Ferroplasmaceae</taxon>
        <taxon>Acidiplasma</taxon>
    </lineage>
</organism>
<proteinExistence type="predicted"/>
<name>A0A0Q0RKC9_9ARCH</name>
<keyword evidence="1" id="KW-0472">Membrane</keyword>
<dbReference type="Proteomes" id="UP000050301">
    <property type="component" value="Unassembled WGS sequence"/>
</dbReference>
<feature type="transmembrane region" description="Helical" evidence="1">
    <location>
        <begin position="61"/>
        <end position="83"/>
    </location>
</feature>
<evidence type="ECO:0000256" key="1">
    <source>
        <dbReference type="SAM" id="Phobius"/>
    </source>
</evidence>
<evidence type="ECO:0000313" key="3">
    <source>
        <dbReference type="Proteomes" id="UP000050301"/>
    </source>
</evidence>
<accession>A0A0Q0RKC9</accession>
<feature type="transmembrane region" description="Helical" evidence="1">
    <location>
        <begin position="121"/>
        <end position="138"/>
    </location>
</feature>
<keyword evidence="1" id="KW-0812">Transmembrane</keyword>
<dbReference type="InParanoid" id="A0A0Q0RKC9"/>
<dbReference type="PANTHER" id="PTHR42241">
    <property type="entry name" value="HYPOTHETICAL MEMBRANE PROTEIN, CONSERVED, DUF998 FAMILY"/>
    <property type="match status" value="1"/>
</dbReference>
<keyword evidence="1" id="KW-1133">Transmembrane helix</keyword>
<dbReference type="InterPro" id="IPR009339">
    <property type="entry name" value="DUF998"/>
</dbReference>
<dbReference type="PANTHER" id="PTHR42241:SF2">
    <property type="entry name" value="HYPOTHETICAL MEMBRANE PROTEIN, CONSERVED, DUF998 FAMILY"/>
    <property type="match status" value="1"/>
</dbReference>
<reference evidence="2 3" key="1">
    <citation type="submission" date="2015-09" db="EMBL/GenBank/DDBJ databases">
        <title>Heavy metals and arsenic resistance mechanisms in polyextremophilic archaea of the family Ferroplasmaceae.</title>
        <authorList>
            <person name="Bulaev A.G."/>
            <person name="Kanygina A.V."/>
        </authorList>
    </citation>
    <scope>NUCLEOTIDE SEQUENCE [LARGE SCALE GENOMIC DNA]</scope>
    <source>
        <strain evidence="2 3">BH2</strain>
    </source>
</reference>
<feature type="transmembrane region" description="Helical" evidence="1">
    <location>
        <begin position="150"/>
        <end position="170"/>
    </location>
</feature>
<dbReference type="Pfam" id="PF06197">
    <property type="entry name" value="DUF998"/>
    <property type="match status" value="1"/>
</dbReference>
<evidence type="ECO:0008006" key="4">
    <source>
        <dbReference type="Google" id="ProtNLM"/>
    </source>
</evidence>